<keyword evidence="9 25" id="KW-0812">Transmembrane</keyword>
<comment type="function">
    <text evidence="20">Involved in resistance response to the pathogenic oomycetes Phytophthora infestans and Phytophthora capsici.</text>
</comment>
<evidence type="ECO:0000256" key="13">
    <source>
        <dbReference type="ARBA" id="ARBA00022777"/>
    </source>
</evidence>
<keyword evidence="13 28" id="KW-0418">Kinase</keyword>
<evidence type="ECO:0000256" key="1">
    <source>
        <dbReference type="ARBA" id="ARBA00004251"/>
    </source>
</evidence>
<dbReference type="InterPro" id="IPR000719">
    <property type="entry name" value="Prot_kinase_dom"/>
</dbReference>
<keyword evidence="12 23" id="KW-0547">Nucleotide-binding</keyword>
<evidence type="ECO:0000313" key="29">
    <source>
        <dbReference type="Proteomes" id="UP000237000"/>
    </source>
</evidence>
<dbReference type="FunFam" id="2.60.120.200:FF:000103">
    <property type="entry name" value="L-type lectin-domain containing receptor kinase IX.1"/>
    <property type="match status" value="1"/>
</dbReference>
<keyword evidence="29" id="KW-1185">Reference proteome</keyword>
<keyword evidence="16 25" id="KW-1133">Transmembrane helix</keyword>
<dbReference type="OrthoDB" id="1935106at2759"/>
<evidence type="ECO:0000256" key="18">
    <source>
        <dbReference type="ARBA" id="ARBA00023170"/>
    </source>
</evidence>
<evidence type="ECO:0000256" key="19">
    <source>
        <dbReference type="ARBA" id="ARBA00023180"/>
    </source>
</evidence>
<evidence type="ECO:0000256" key="22">
    <source>
        <dbReference type="ARBA" id="ARBA00063357"/>
    </source>
</evidence>
<dbReference type="InterPro" id="IPR019825">
    <property type="entry name" value="Lectin_legB_Mn/Ca_BS"/>
</dbReference>
<dbReference type="GO" id="GO:0030246">
    <property type="term" value="F:carbohydrate binding"/>
    <property type="evidence" value="ECO:0007669"/>
    <property type="project" value="UniProtKB-KW"/>
</dbReference>
<evidence type="ECO:0000313" key="28">
    <source>
        <dbReference type="EMBL" id="PON98506.1"/>
    </source>
</evidence>
<evidence type="ECO:0000256" key="24">
    <source>
        <dbReference type="SAM" id="MobiDB-lite"/>
    </source>
</evidence>
<keyword evidence="8" id="KW-0808">Transferase</keyword>
<dbReference type="PROSITE" id="PS00308">
    <property type="entry name" value="LECTIN_LEGUME_ALPHA"/>
    <property type="match status" value="1"/>
</dbReference>
<evidence type="ECO:0000256" key="14">
    <source>
        <dbReference type="ARBA" id="ARBA00022821"/>
    </source>
</evidence>
<dbReference type="PROSITE" id="PS00107">
    <property type="entry name" value="PROTEIN_KINASE_ATP"/>
    <property type="match status" value="1"/>
</dbReference>
<evidence type="ECO:0000256" key="25">
    <source>
        <dbReference type="SAM" id="Phobius"/>
    </source>
</evidence>
<comment type="similarity">
    <text evidence="2">Belongs to the leguminous lectin family.</text>
</comment>
<feature type="binding site" evidence="23">
    <location>
        <position position="405"/>
    </location>
    <ligand>
        <name>ATP</name>
        <dbReference type="ChEBI" id="CHEBI:30616"/>
    </ligand>
</feature>
<feature type="domain" description="Protein kinase" evidence="27">
    <location>
        <begin position="376"/>
        <end position="658"/>
    </location>
</feature>
<keyword evidence="10 26" id="KW-0732">Signal</keyword>
<keyword evidence="19" id="KW-0325">Glycoprotein</keyword>
<organism evidence="28 29">
    <name type="scientific">Trema orientale</name>
    <name type="common">Charcoal tree</name>
    <name type="synonym">Celtis orientalis</name>
    <dbReference type="NCBI Taxonomy" id="63057"/>
    <lineage>
        <taxon>Eukaryota</taxon>
        <taxon>Viridiplantae</taxon>
        <taxon>Streptophyta</taxon>
        <taxon>Embryophyta</taxon>
        <taxon>Tracheophyta</taxon>
        <taxon>Spermatophyta</taxon>
        <taxon>Magnoliopsida</taxon>
        <taxon>eudicotyledons</taxon>
        <taxon>Gunneridae</taxon>
        <taxon>Pentapetalae</taxon>
        <taxon>rosids</taxon>
        <taxon>fabids</taxon>
        <taxon>Rosales</taxon>
        <taxon>Cannabaceae</taxon>
        <taxon>Trema</taxon>
    </lineage>
</organism>
<evidence type="ECO:0000259" key="27">
    <source>
        <dbReference type="PROSITE" id="PS50011"/>
    </source>
</evidence>
<evidence type="ECO:0000256" key="4">
    <source>
        <dbReference type="ARBA" id="ARBA00010217"/>
    </source>
</evidence>
<reference evidence="29" key="1">
    <citation type="submission" date="2016-06" db="EMBL/GenBank/DDBJ databases">
        <title>Parallel loss of symbiosis genes in relatives of nitrogen-fixing non-legume Parasponia.</title>
        <authorList>
            <person name="Van Velzen R."/>
            <person name="Holmer R."/>
            <person name="Bu F."/>
            <person name="Rutten L."/>
            <person name="Van Zeijl A."/>
            <person name="Liu W."/>
            <person name="Santuari L."/>
            <person name="Cao Q."/>
            <person name="Sharma T."/>
            <person name="Shen D."/>
            <person name="Roswanjaya Y."/>
            <person name="Wardhani T."/>
            <person name="Kalhor M.S."/>
            <person name="Jansen J."/>
            <person name="Van den Hoogen J."/>
            <person name="Gungor B."/>
            <person name="Hartog M."/>
            <person name="Hontelez J."/>
            <person name="Verver J."/>
            <person name="Yang W.-C."/>
            <person name="Schijlen E."/>
            <person name="Repin R."/>
            <person name="Schilthuizen M."/>
            <person name="Schranz E."/>
            <person name="Heidstra R."/>
            <person name="Miyata K."/>
            <person name="Fedorova E."/>
            <person name="Kohlen W."/>
            <person name="Bisseling T."/>
            <person name="Smit S."/>
            <person name="Geurts R."/>
        </authorList>
    </citation>
    <scope>NUCLEOTIDE SEQUENCE [LARGE SCALE GENOMIC DNA]</scope>
    <source>
        <strain evidence="29">cv. RG33-2</strain>
    </source>
</reference>
<evidence type="ECO:0000256" key="9">
    <source>
        <dbReference type="ARBA" id="ARBA00022692"/>
    </source>
</evidence>
<keyword evidence="15 23" id="KW-0067">ATP-binding</keyword>
<comment type="subcellular location">
    <subcellularLocation>
        <location evidence="1">Cell membrane</location>
        <topology evidence="1">Single-pass type I membrane protein</topology>
    </subcellularLocation>
</comment>
<evidence type="ECO:0000256" key="15">
    <source>
        <dbReference type="ARBA" id="ARBA00022840"/>
    </source>
</evidence>
<dbReference type="GO" id="GO:0005886">
    <property type="term" value="C:plasma membrane"/>
    <property type="evidence" value="ECO:0007669"/>
    <property type="project" value="UniProtKB-SubCell"/>
</dbReference>
<comment type="similarity">
    <text evidence="4">In the C-terminal section; belongs to the protein kinase superfamily. Ser/Thr protein kinase family.</text>
</comment>
<evidence type="ECO:0000256" key="26">
    <source>
        <dbReference type="SAM" id="SignalP"/>
    </source>
</evidence>
<dbReference type="GO" id="GO:0009626">
    <property type="term" value="P:plant-type hypersensitive response"/>
    <property type="evidence" value="ECO:0007669"/>
    <property type="project" value="UniProtKB-ARBA"/>
</dbReference>
<dbReference type="GO" id="GO:0002229">
    <property type="term" value="P:defense response to oomycetes"/>
    <property type="evidence" value="ECO:0007669"/>
    <property type="project" value="UniProtKB-ARBA"/>
</dbReference>
<feature type="chain" id="PRO_5015163758" description="non-specific serine/threonine protein kinase" evidence="26">
    <location>
        <begin position="27"/>
        <end position="709"/>
    </location>
</feature>
<dbReference type="FunFam" id="1.10.510.10:FF:000240">
    <property type="entry name" value="Lectin-domain containing receptor kinase A4.3"/>
    <property type="match status" value="1"/>
</dbReference>
<protein>
    <recommendedName>
        <fullName evidence="5">non-specific serine/threonine protein kinase</fullName>
        <ecNumber evidence="5">2.7.11.1</ecNumber>
    </recommendedName>
</protein>
<evidence type="ECO:0000256" key="7">
    <source>
        <dbReference type="ARBA" id="ARBA00022527"/>
    </source>
</evidence>
<dbReference type="InterPro" id="IPR013320">
    <property type="entry name" value="ConA-like_dom_sf"/>
</dbReference>
<dbReference type="Gene3D" id="2.60.120.200">
    <property type="match status" value="1"/>
</dbReference>
<dbReference type="EMBL" id="JXTC01000024">
    <property type="protein sequence ID" value="PON98506.1"/>
    <property type="molecule type" value="Genomic_DNA"/>
</dbReference>
<dbReference type="Pfam" id="PF00139">
    <property type="entry name" value="Lectin_legB"/>
    <property type="match status" value="1"/>
</dbReference>
<dbReference type="GO" id="GO:0005524">
    <property type="term" value="F:ATP binding"/>
    <property type="evidence" value="ECO:0007669"/>
    <property type="project" value="UniProtKB-UniRule"/>
</dbReference>
<dbReference type="SMART" id="SM00220">
    <property type="entry name" value="S_TKc"/>
    <property type="match status" value="1"/>
</dbReference>
<evidence type="ECO:0000256" key="5">
    <source>
        <dbReference type="ARBA" id="ARBA00012513"/>
    </source>
</evidence>
<keyword evidence="18" id="KW-0675">Receptor</keyword>
<feature type="transmembrane region" description="Helical" evidence="25">
    <location>
        <begin position="309"/>
        <end position="331"/>
    </location>
</feature>
<dbReference type="PROSITE" id="PS50011">
    <property type="entry name" value="PROTEIN_KINASE_DOM"/>
    <property type="match status" value="1"/>
</dbReference>
<dbReference type="Proteomes" id="UP000237000">
    <property type="component" value="Unassembled WGS sequence"/>
</dbReference>
<evidence type="ECO:0000256" key="21">
    <source>
        <dbReference type="ARBA" id="ARBA00058818"/>
    </source>
</evidence>
<proteinExistence type="inferred from homology"/>
<dbReference type="GO" id="GO:0004674">
    <property type="term" value="F:protein serine/threonine kinase activity"/>
    <property type="evidence" value="ECO:0007669"/>
    <property type="project" value="UniProtKB-KW"/>
</dbReference>
<dbReference type="InterPro" id="IPR017441">
    <property type="entry name" value="Protein_kinase_ATP_BS"/>
</dbReference>
<dbReference type="CDD" id="cd06899">
    <property type="entry name" value="lectin_legume_LecRK_Arcelin_ConA"/>
    <property type="match status" value="1"/>
</dbReference>
<evidence type="ECO:0000256" key="8">
    <source>
        <dbReference type="ARBA" id="ARBA00022679"/>
    </source>
</evidence>
<comment type="caution">
    <text evidence="28">The sequence shown here is derived from an EMBL/GenBank/DDBJ whole genome shotgun (WGS) entry which is preliminary data.</text>
</comment>
<dbReference type="InterPro" id="IPR050528">
    <property type="entry name" value="L-type_Lectin-RKs"/>
</dbReference>
<evidence type="ECO:0000256" key="3">
    <source>
        <dbReference type="ARBA" id="ARBA00008536"/>
    </source>
</evidence>
<evidence type="ECO:0000256" key="2">
    <source>
        <dbReference type="ARBA" id="ARBA00007606"/>
    </source>
</evidence>
<dbReference type="PANTHER" id="PTHR27007">
    <property type="match status" value="1"/>
</dbReference>
<comment type="subunit">
    <text evidence="22">Interacts with ABCG40.</text>
</comment>
<dbReference type="AlphaFoldDB" id="A0A2P5FL76"/>
<gene>
    <name evidence="28" type="ORF">TorRG33x02_057400</name>
</gene>
<dbReference type="STRING" id="63057.A0A2P5FL76"/>
<accession>A0A2P5FL76</accession>
<dbReference type="InterPro" id="IPR000985">
    <property type="entry name" value="Lectin_LegA_CS"/>
</dbReference>
<keyword evidence="11" id="KW-0430">Lectin</keyword>
<dbReference type="InterPro" id="IPR011009">
    <property type="entry name" value="Kinase-like_dom_sf"/>
</dbReference>
<feature type="region of interest" description="Disordered" evidence="24">
    <location>
        <begin position="272"/>
        <end position="301"/>
    </location>
</feature>
<dbReference type="InParanoid" id="A0A2P5FL76"/>
<dbReference type="CDD" id="cd14066">
    <property type="entry name" value="STKc_IRAK"/>
    <property type="match status" value="1"/>
</dbReference>
<evidence type="ECO:0000256" key="10">
    <source>
        <dbReference type="ARBA" id="ARBA00022729"/>
    </source>
</evidence>
<evidence type="ECO:0000256" key="20">
    <source>
        <dbReference type="ARBA" id="ARBA00058054"/>
    </source>
</evidence>
<keyword evidence="17 25" id="KW-0472">Membrane</keyword>
<dbReference type="Gene3D" id="1.10.510.10">
    <property type="entry name" value="Transferase(Phosphotransferase) domain 1"/>
    <property type="match status" value="1"/>
</dbReference>
<dbReference type="InterPro" id="IPR008271">
    <property type="entry name" value="Ser/Thr_kinase_AS"/>
</dbReference>
<dbReference type="SUPFAM" id="SSF49899">
    <property type="entry name" value="Concanavalin A-like lectins/glucanases"/>
    <property type="match status" value="1"/>
</dbReference>
<evidence type="ECO:0000256" key="17">
    <source>
        <dbReference type="ARBA" id="ARBA00023136"/>
    </source>
</evidence>
<dbReference type="PROSITE" id="PS00307">
    <property type="entry name" value="LECTIN_LEGUME_BETA"/>
    <property type="match status" value="1"/>
</dbReference>
<dbReference type="Gene3D" id="3.30.200.20">
    <property type="entry name" value="Phosphorylase Kinase, domain 1"/>
    <property type="match status" value="1"/>
</dbReference>
<comment type="function">
    <text evidence="21">Promotes hydrogen peroxide H(2)O(2) production and cell death.</text>
</comment>
<keyword evidence="14" id="KW-0611">Plant defense</keyword>
<sequence length="709" mass="77781">MVSSYHLIDLLMIRLTILTLLLLTKGNSVDFNLSDFKPNMLEIRFEKDAGAAGGALQLTRNQVDASLGDSYGRASYNDPVQLWNPSTNLLADFTTRFSFVIDGRGKSWSGDGLAFFIAPFDSVIPANSSGEYLGLFTPESANNSSSTGPIVAVEFDTFQNNWDPSPHHVGIDINSIVSVTTVPLKTSMIDGSRVGNAWVSYNSASHNLSVFLTYAANISQKTLGENVSLSHTVDLREILPEKVRVGFSAATGSGEQLNKILTWSFNSTLEISTNNTDTNSGDPAPKPSVETPNPSLEANKGKRKGQKGLWIGLSVGFGILFCGLGLVWFMFWRNRVGREAEEEEDDYDISIDGEFKGGSGPKRFTYSELSHATNNFSDQGKLGVGGFGVVYKGILSGSNMEVAVKRVSKGSSQGKKEYVSEVNIINRLRHRNLVQLIGWYHNKQGDFLLVYEYLHNGSLDSYLFGKKLILPWVVRHKIALGLASALLYLHEEWEQCVLHRDIKSSNIMLDSNFNAKLGDFGLAKLVDHDRDSDTTLVLAGTKGYMAPEFVSTGKASKESDVYSFGVVALEICCGRRTILLNAEEPSQVRLVEWVWELYGKGLLLEAVDKGLLSMEFDDRQIECVMVVGLWCCHPDPTCRPSIKQVMSVLNFEAPLPNLPPKLPVPMYFVPPFNISSLDSYSSSVVTGSSTASSSTSTGTSRPLLKFANP</sequence>
<dbReference type="PROSITE" id="PS00108">
    <property type="entry name" value="PROTEIN_KINASE_ST"/>
    <property type="match status" value="1"/>
</dbReference>
<name>A0A2P5FL76_TREOI</name>
<evidence type="ECO:0000256" key="23">
    <source>
        <dbReference type="PROSITE-ProRule" id="PRU10141"/>
    </source>
</evidence>
<comment type="similarity">
    <text evidence="3">In the N-terminal section; belongs to the leguminous lectin family.</text>
</comment>
<feature type="compositionally biased region" description="Polar residues" evidence="24">
    <location>
        <begin position="272"/>
        <end position="281"/>
    </location>
</feature>
<dbReference type="SUPFAM" id="SSF56112">
    <property type="entry name" value="Protein kinase-like (PK-like)"/>
    <property type="match status" value="1"/>
</dbReference>
<dbReference type="Pfam" id="PF00069">
    <property type="entry name" value="Pkinase"/>
    <property type="match status" value="1"/>
</dbReference>
<evidence type="ECO:0000256" key="12">
    <source>
        <dbReference type="ARBA" id="ARBA00022741"/>
    </source>
</evidence>
<evidence type="ECO:0000256" key="6">
    <source>
        <dbReference type="ARBA" id="ARBA00022475"/>
    </source>
</evidence>
<dbReference type="InterPro" id="IPR001220">
    <property type="entry name" value="Legume_lectin_dom"/>
</dbReference>
<keyword evidence="7 28" id="KW-0723">Serine/threonine-protein kinase</keyword>
<dbReference type="EC" id="2.7.11.1" evidence="5"/>
<feature type="signal peptide" evidence="26">
    <location>
        <begin position="1"/>
        <end position="26"/>
    </location>
</feature>
<keyword evidence="6" id="KW-1003">Cell membrane</keyword>
<dbReference type="FunFam" id="3.30.200.20:FF:000168">
    <property type="entry name" value="L-type lectin-domain containing receptor kinase IX.1"/>
    <property type="match status" value="1"/>
</dbReference>
<evidence type="ECO:0000256" key="11">
    <source>
        <dbReference type="ARBA" id="ARBA00022734"/>
    </source>
</evidence>
<evidence type="ECO:0000256" key="16">
    <source>
        <dbReference type="ARBA" id="ARBA00022989"/>
    </source>
</evidence>